<accession>A0ABN2GZK9</accession>
<dbReference type="RefSeq" id="WP_344310896.1">
    <property type="nucleotide sequence ID" value="NZ_BAAANY010000009.1"/>
</dbReference>
<gene>
    <name evidence="2" type="ORF">GCM10009765_30890</name>
</gene>
<evidence type="ECO:0000313" key="3">
    <source>
        <dbReference type="Proteomes" id="UP001500618"/>
    </source>
</evidence>
<feature type="transmembrane region" description="Helical" evidence="1">
    <location>
        <begin position="12"/>
        <end position="36"/>
    </location>
</feature>
<proteinExistence type="predicted"/>
<name>A0ABN2GZK9_9ACTN</name>
<dbReference type="EMBL" id="BAAANY010000009">
    <property type="protein sequence ID" value="GAA1679493.1"/>
    <property type="molecule type" value="Genomic_DNA"/>
</dbReference>
<protein>
    <recommendedName>
        <fullName evidence="4">Secreted protein</fullName>
    </recommendedName>
</protein>
<keyword evidence="3" id="KW-1185">Reference proteome</keyword>
<organism evidence="2 3">
    <name type="scientific">Fodinicola feengrottensis</name>
    <dbReference type="NCBI Taxonomy" id="435914"/>
    <lineage>
        <taxon>Bacteria</taxon>
        <taxon>Bacillati</taxon>
        <taxon>Actinomycetota</taxon>
        <taxon>Actinomycetes</taxon>
        <taxon>Mycobacteriales</taxon>
        <taxon>Fodinicola</taxon>
    </lineage>
</organism>
<evidence type="ECO:0008006" key="4">
    <source>
        <dbReference type="Google" id="ProtNLM"/>
    </source>
</evidence>
<dbReference type="Proteomes" id="UP001500618">
    <property type="component" value="Unassembled WGS sequence"/>
</dbReference>
<sequence>MNSLINVSALAQVIVTALIAGVLIVTLYALGIVAVSKAPLRARTDGKTESTEPASGGIAWLALAALCFLAYAAAIVIGVVVMLSKG</sequence>
<evidence type="ECO:0000256" key="1">
    <source>
        <dbReference type="SAM" id="Phobius"/>
    </source>
</evidence>
<keyword evidence="1" id="KW-0472">Membrane</keyword>
<reference evidence="2 3" key="1">
    <citation type="journal article" date="2019" name="Int. J. Syst. Evol. Microbiol.">
        <title>The Global Catalogue of Microorganisms (GCM) 10K type strain sequencing project: providing services to taxonomists for standard genome sequencing and annotation.</title>
        <authorList>
            <consortium name="The Broad Institute Genomics Platform"/>
            <consortium name="The Broad Institute Genome Sequencing Center for Infectious Disease"/>
            <person name="Wu L."/>
            <person name="Ma J."/>
        </authorList>
    </citation>
    <scope>NUCLEOTIDE SEQUENCE [LARGE SCALE GENOMIC DNA]</scope>
    <source>
        <strain evidence="2 3">JCM 14718</strain>
    </source>
</reference>
<feature type="transmembrane region" description="Helical" evidence="1">
    <location>
        <begin position="57"/>
        <end position="83"/>
    </location>
</feature>
<evidence type="ECO:0000313" key="2">
    <source>
        <dbReference type="EMBL" id="GAA1679493.1"/>
    </source>
</evidence>
<keyword evidence="1" id="KW-1133">Transmembrane helix</keyword>
<comment type="caution">
    <text evidence="2">The sequence shown here is derived from an EMBL/GenBank/DDBJ whole genome shotgun (WGS) entry which is preliminary data.</text>
</comment>
<keyword evidence="1" id="KW-0812">Transmembrane</keyword>